<sequence length="325" mass="35232">MVRLARVEYLGETVLAAQLKDNGDYCDLSSIAKDVPAFFALLSLLSTTTSTIMMEQQQSVRDLIAGKRSDKLRIIPARHCKLLAPLDKMQVNKLIGIGMNYFDVCKELNKPIPTEPMVFSKFGSCIVGTGDPIPTCQSITQKLDYEAELGVVIGKVVPRNASLEVARQCIGGFTVVHDVSARDWQLEKNGGQWLLGKAGDGYAPIGPVIVTTDEMPLEMAQNANIQCRVNGETLQNSNTKNLVHKVDDIISFLSKFMTLYPGDVICTGTPPGVGCFRKPPRWLVPGDVVECEIDGIGTIVNPVVQLEGGSSAAEGEATTMMQSKL</sequence>
<proteinExistence type="inferred from homology"/>
<organism evidence="4 5">
    <name type="scientific">Cylindrotheca closterium</name>
    <dbReference type="NCBI Taxonomy" id="2856"/>
    <lineage>
        <taxon>Eukaryota</taxon>
        <taxon>Sar</taxon>
        <taxon>Stramenopiles</taxon>
        <taxon>Ochrophyta</taxon>
        <taxon>Bacillariophyta</taxon>
        <taxon>Bacillariophyceae</taxon>
        <taxon>Bacillariophycidae</taxon>
        <taxon>Bacillariales</taxon>
        <taxon>Bacillariaceae</taxon>
        <taxon>Cylindrotheca</taxon>
    </lineage>
</organism>
<protein>
    <recommendedName>
        <fullName evidence="3">Fumarylacetoacetase-like C-terminal domain-containing protein</fullName>
    </recommendedName>
</protein>
<evidence type="ECO:0000259" key="3">
    <source>
        <dbReference type="Pfam" id="PF01557"/>
    </source>
</evidence>
<keyword evidence="2" id="KW-0479">Metal-binding</keyword>
<dbReference type="PANTHER" id="PTHR42796">
    <property type="entry name" value="FUMARYLACETOACETATE HYDROLASE DOMAIN-CONTAINING PROTEIN 2A-RELATED"/>
    <property type="match status" value="1"/>
</dbReference>
<dbReference type="AlphaFoldDB" id="A0AAD2G7K5"/>
<dbReference type="InterPro" id="IPR051121">
    <property type="entry name" value="FAH"/>
</dbReference>
<dbReference type="Proteomes" id="UP001295423">
    <property type="component" value="Unassembled WGS sequence"/>
</dbReference>
<dbReference type="Pfam" id="PF01557">
    <property type="entry name" value="FAA_hydrolase"/>
    <property type="match status" value="1"/>
</dbReference>
<comment type="similarity">
    <text evidence="1">Belongs to the FAH family.</text>
</comment>
<dbReference type="GO" id="GO:0050163">
    <property type="term" value="F:oxaloacetate tautomerase activity"/>
    <property type="evidence" value="ECO:0007669"/>
    <property type="project" value="UniProtKB-ARBA"/>
</dbReference>
<reference evidence="4" key="1">
    <citation type="submission" date="2023-08" db="EMBL/GenBank/DDBJ databases">
        <authorList>
            <person name="Audoor S."/>
            <person name="Bilcke G."/>
        </authorList>
    </citation>
    <scope>NUCLEOTIDE SEQUENCE</scope>
</reference>
<dbReference type="GO" id="GO:0046872">
    <property type="term" value="F:metal ion binding"/>
    <property type="evidence" value="ECO:0007669"/>
    <property type="project" value="UniProtKB-KW"/>
</dbReference>
<feature type="domain" description="Fumarylacetoacetase-like C-terminal" evidence="3">
    <location>
        <begin position="93"/>
        <end position="304"/>
    </location>
</feature>
<evidence type="ECO:0000256" key="2">
    <source>
        <dbReference type="ARBA" id="ARBA00022723"/>
    </source>
</evidence>
<dbReference type="FunFam" id="3.90.850.10:FF:000002">
    <property type="entry name" value="2-hydroxyhepta-2,4-diene-1,7-dioate isomerase"/>
    <property type="match status" value="1"/>
</dbReference>
<dbReference type="InterPro" id="IPR036663">
    <property type="entry name" value="Fumarylacetoacetase_C_sf"/>
</dbReference>
<accession>A0AAD2G7K5</accession>
<keyword evidence="5" id="KW-1185">Reference proteome</keyword>
<dbReference type="EMBL" id="CAKOGP040002203">
    <property type="protein sequence ID" value="CAJ1965602.1"/>
    <property type="molecule type" value="Genomic_DNA"/>
</dbReference>
<dbReference type="InterPro" id="IPR011234">
    <property type="entry name" value="Fumarylacetoacetase-like_C"/>
</dbReference>
<name>A0AAD2G7K5_9STRA</name>
<dbReference type="GO" id="GO:0006107">
    <property type="term" value="P:oxaloacetate metabolic process"/>
    <property type="evidence" value="ECO:0007669"/>
    <property type="project" value="UniProtKB-ARBA"/>
</dbReference>
<dbReference type="SUPFAM" id="SSF56529">
    <property type="entry name" value="FAH"/>
    <property type="match status" value="1"/>
</dbReference>
<dbReference type="PANTHER" id="PTHR42796:SF4">
    <property type="entry name" value="FUMARYLACETOACETATE HYDROLASE DOMAIN-CONTAINING PROTEIN 2A"/>
    <property type="match status" value="1"/>
</dbReference>
<dbReference type="Gene3D" id="3.90.850.10">
    <property type="entry name" value="Fumarylacetoacetase-like, C-terminal domain"/>
    <property type="match status" value="1"/>
</dbReference>
<evidence type="ECO:0000256" key="1">
    <source>
        <dbReference type="ARBA" id="ARBA00010211"/>
    </source>
</evidence>
<comment type="caution">
    <text evidence="4">The sequence shown here is derived from an EMBL/GenBank/DDBJ whole genome shotgun (WGS) entry which is preliminary data.</text>
</comment>
<gene>
    <name evidence="4" type="ORF">CYCCA115_LOCUS21194</name>
</gene>
<evidence type="ECO:0000313" key="4">
    <source>
        <dbReference type="EMBL" id="CAJ1965602.1"/>
    </source>
</evidence>
<evidence type="ECO:0000313" key="5">
    <source>
        <dbReference type="Proteomes" id="UP001295423"/>
    </source>
</evidence>